<sequence length="685" mass="72754">MLSNPTAVTPVPGAGERPSRAVDDARRPEIEGLRAVAVLLVAVYHVWFGRVSGGVDVFLLITGFLITGSLVRSVERTGRMNTVAFWTRLLGRLSPAVGVTLLGVLAATLVFLPADRWRAALAETVAAALYYENWLLALNSVDYLAQNAQASPVQHFWSLAVQGQFYLLWPLLVAGAAILAVRLGWPLRRVVLAAVSGVFAVSLAYSVRMTATDQPWAYFDTGARLWELALGGLLAVVLPHLRLPAAMRAVMGWTGLVALLACGALVEVSTVFPGYAALWPTGAAVLVIAAGTTGYRFSADRLLSLRPLHFVAGVSYSFYLWHWPVLVCYLAVTDRNSASLLGGTCVLVLALLMAVATKRLVEDRARELTLTRPAPTWSLLLAAGFLLPVLTAAGGWTAHLDARDRAQEALVADPANYPGAAAGPMGSAPDLPIYPAPADAATDVAQTYADGCNQGIADSTVLECVYGSSTPERTVALVGASHAAHWFPALLAVAEQRDWQVVNLVKGACLFTDAPQTYKKAAYTSCAQWNASVMDRLAELRPDAVFTTATTTSLDTGAGFGSETVVQGYLDRWAELEALGIAVIGVRDTPRLDVNVPECVAAKGPSGCVGDAANSMAEQSPLEELSGVPGNVALIDLTDSLCRSGRCPTVIGNVLVYWDNAHFTATFSRTLAPVLGAELDRVTDW</sequence>
<feature type="transmembrane region" description="Helical" evidence="2">
    <location>
        <begin position="190"/>
        <end position="211"/>
    </location>
</feature>
<dbReference type="InterPro" id="IPR050879">
    <property type="entry name" value="Acyltransferase_3"/>
</dbReference>
<keyword evidence="5" id="KW-0808">Transferase</keyword>
<feature type="domain" description="SGNH" evidence="4">
    <location>
        <begin position="462"/>
        <end position="675"/>
    </location>
</feature>
<dbReference type="GO" id="GO:0016747">
    <property type="term" value="F:acyltransferase activity, transferring groups other than amino-acyl groups"/>
    <property type="evidence" value="ECO:0007669"/>
    <property type="project" value="InterPro"/>
</dbReference>
<evidence type="ECO:0000313" key="5">
    <source>
        <dbReference type="EMBL" id="GLU49652.1"/>
    </source>
</evidence>
<feature type="transmembrane region" description="Helical" evidence="2">
    <location>
        <begin position="377"/>
        <end position="398"/>
    </location>
</feature>
<protein>
    <submittedName>
        <fullName evidence="5">Acyltransferase</fullName>
    </submittedName>
</protein>
<feature type="transmembrane region" description="Helical" evidence="2">
    <location>
        <begin position="223"/>
        <end position="241"/>
    </location>
</feature>
<feature type="transmembrane region" description="Helical" evidence="2">
    <location>
        <begin position="93"/>
        <end position="112"/>
    </location>
</feature>
<feature type="region of interest" description="Disordered" evidence="1">
    <location>
        <begin position="1"/>
        <end position="22"/>
    </location>
</feature>
<feature type="transmembrane region" description="Helical" evidence="2">
    <location>
        <begin position="165"/>
        <end position="183"/>
    </location>
</feature>
<dbReference type="InterPro" id="IPR002656">
    <property type="entry name" value="Acyl_transf_3_dom"/>
</dbReference>
<dbReference type="Pfam" id="PF19040">
    <property type="entry name" value="SGNH"/>
    <property type="match status" value="1"/>
</dbReference>
<dbReference type="PANTHER" id="PTHR23028">
    <property type="entry name" value="ACETYLTRANSFERASE"/>
    <property type="match status" value="1"/>
</dbReference>
<feature type="transmembrane region" description="Helical" evidence="2">
    <location>
        <begin position="54"/>
        <end position="72"/>
    </location>
</feature>
<evidence type="ECO:0000313" key="6">
    <source>
        <dbReference type="Proteomes" id="UP001165092"/>
    </source>
</evidence>
<dbReference type="AlphaFoldDB" id="A0A9W6UKE4"/>
<evidence type="ECO:0000259" key="3">
    <source>
        <dbReference type="Pfam" id="PF01757"/>
    </source>
</evidence>
<evidence type="ECO:0000256" key="2">
    <source>
        <dbReference type="SAM" id="Phobius"/>
    </source>
</evidence>
<dbReference type="InterPro" id="IPR043968">
    <property type="entry name" value="SGNH"/>
</dbReference>
<reference evidence="5" key="1">
    <citation type="submission" date="2023-02" db="EMBL/GenBank/DDBJ databases">
        <title>Nocardiopsis ansamitocini NBRC 112285.</title>
        <authorList>
            <person name="Ichikawa N."/>
            <person name="Sato H."/>
            <person name="Tonouchi N."/>
        </authorList>
    </citation>
    <scope>NUCLEOTIDE SEQUENCE</scope>
    <source>
        <strain evidence="5">NBRC 112285</strain>
    </source>
</reference>
<feature type="domain" description="Acyltransferase 3" evidence="3">
    <location>
        <begin position="29"/>
        <end position="356"/>
    </location>
</feature>
<dbReference type="Pfam" id="PF01757">
    <property type="entry name" value="Acyl_transf_3"/>
    <property type="match status" value="1"/>
</dbReference>
<dbReference type="Proteomes" id="UP001165092">
    <property type="component" value="Unassembled WGS sequence"/>
</dbReference>
<keyword evidence="6" id="KW-1185">Reference proteome</keyword>
<dbReference type="GO" id="GO:0016020">
    <property type="term" value="C:membrane"/>
    <property type="evidence" value="ECO:0007669"/>
    <property type="project" value="TreeGrafter"/>
</dbReference>
<proteinExistence type="predicted"/>
<keyword evidence="2" id="KW-0812">Transmembrane</keyword>
<evidence type="ECO:0000259" key="4">
    <source>
        <dbReference type="Pfam" id="PF19040"/>
    </source>
</evidence>
<dbReference type="GO" id="GO:0009103">
    <property type="term" value="P:lipopolysaccharide biosynthetic process"/>
    <property type="evidence" value="ECO:0007669"/>
    <property type="project" value="TreeGrafter"/>
</dbReference>
<name>A0A9W6UKE4_9ACTN</name>
<feature type="transmembrane region" description="Helical" evidence="2">
    <location>
        <begin position="338"/>
        <end position="356"/>
    </location>
</feature>
<dbReference type="PANTHER" id="PTHR23028:SF53">
    <property type="entry name" value="ACYL_TRANSF_3 DOMAIN-CONTAINING PROTEIN"/>
    <property type="match status" value="1"/>
</dbReference>
<keyword evidence="2" id="KW-1133">Transmembrane helix</keyword>
<feature type="transmembrane region" description="Helical" evidence="2">
    <location>
        <begin position="278"/>
        <end position="298"/>
    </location>
</feature>
<keyword evidence="5" id="KW-0012">Acyltransferase</keyword>
<keyword evidence="2" id="KW-0472">Membrane</keyword>
<feature type="transmembrane region" description="Helical" evidence="2">
    <location>
        <begin position="310"/>
        <end position="332"/>
    </location>
</feature>
<evidence type="ECO:0000256" key="1">
    <source>
        <dbReference type="SAM" id="MobiDB-lite"/>
    </source>
</evidence>
<accession>A0A9W6UKE4</accession>
<gene>
    <name evidence="5" type="ORF">Nans01_40030</name>
</gene>
<dbReference type="RefSeq" id="WP_285761193.1">
    <property type="nucleotide sequence ID" value="NZ_BSQG01000008.1"/>
</dbReference>
<organism evidence="5 6">
    <name type="scientific">Nocardiopsis ansamitocini</name>
    <dbReference type="NCBI Taxonomy" id="1670832"/>
    <lineage>
        <taxon>Bacteria</taxon>
        <taxon>Bacillati</taxon>
        <taxon>Actinomycetota</taxon>
        <taxon>Actinomycetes</taxon>
        <taxon>Streptosporangiales</taxon>
        <taxon>Nocardiopsidaceae</taxon>
        <taxon>Nocardiopsis</taxon>
    </lineage>
</organism>
<dbReference type="EMBL" id="BSQG01000008">
    <property type="protein sequence ID" value="GLU49652.1"/>
    <property type="molecule type" value="Genomic_DNA"/>
</dbReference>
<feature type="transmembrane region" description="Helical" evidence="2">
    <location>
        <begin position="253"/>
        <end position="272"/>
    </location>
</feature>
<comment type="caution">
    <text evidence="5">The sequence shown here is derived from an EMBL/GenBank/DDBJ whole genome shotgun (WGS) entry which is preliminary data.</text>
</comment>